<comment type="caution">
    <text evidence="4">The sequence shown here is derived from an EMBL/GenBank/DDBJ whole genome shotgun (WGS) entry which is preliminary data.</text>
</comment>
<organism evidence="4 5">
    <name type="scientific">Floridaenema aerugineum BLCC-F46</name>
    <dbReference type="NCBI Taxonomy" id="3153654"/>
    <lineage>
        <taxon>Bacteria</taxon>
        <taxon>Bacillati</taxon>
        <taxon>Cyanobacteriota</taxon>
        <taxon>Cyanophyceae</taxon>
        <taxon>Oscillatoriophycideae</taxon>
        <taxon>Aerosakkonematales</taxon>
        <taxon>Aerosakkonemataceae</taxon>
        <taxon>Floridanema</taxon>
        <taxon>Floridanema aerugineum</taxon>
    </lineage>
</organism>
<dbReference type="PROSITE" id="PS50977">
    <property type="entry name" value="HTH_TETR_2"/>
    <property type="match status" value="1"/>
</dbReference>
<dbReference type="PRINTS" id="PR00455">
    <property type="entry name" value="HTHTETR"/>
</dbReference>
<dbReference type="Pfam" id="PF14246">
    <property type="entry name" value="TetR_C_7"/>
    <property type="match status" value="1"/>
</dbReference>
<dbReference type="InterPro" id="IPR036271">
    <property type="entry name" value="Tet_transcr_reg_TetR-rel_C_sf"/>
</dbReference>
<dbReference type="RefSeq" id="WP_413270779.1">
    <property type="nucleotide sequence ID" value="NZ_JBHFNQ010000098.1"/>
</dbReference>
<dbReference type="InterPro" id="IPR039536">
    <property type="entry name" value="TetR_C_Proteobacteria"/>
</dbReference>
<dbReference type="PANTHER" id="PTHR30055:SF146">
    <property type="entry name" value="HTH-TYPE TRANSCRIPTIONAL DUAL REGULATOR CECR"/>
    <property type="match status" value="1"/>
</dbReference>
<dbReference type="Pfam" id="PF00440">
    <property type="entry name" value="TetR_N"/>
    <property type="match status" value="1"/>
</dbReference>
<dbReference type="PANTHER" id="PTHR30055">
    <property type="entry name" value="HTH-TYPE TRANSCRIPTIONAL REGULATOR RUTR"/>
    <property type="match status" value="1"/>
</dbReference>
<dbReference type="SUPFAM" id="SSF46689">
    <property type="entry name" value="Homeodomain-like"/>
    <property type="match status" value="1"/>
</dbReference>
<feature type="domain" description="HTH tetR-type" evidence="3">
    <location>
        <begin position="24"/>
        <end position="84"/>
    </location>
</feature>
<evidence type="ECO:0000313" key="5">
    <source>
        <dbReference type="Proteomes" id="UP001576774"/>
    </source>
</evidence>
<reference evidence="4 5" key="1">
    <citation type="submission" date="2024-09" db="EMBL/GenBank/DDBJ databases">
        <title>Floridaenema gen nov. (Aerosakkonemataceae, Aerosakkonematales ord. nov., Cyanobacteria) from benthic tropical and subtropical fresh waters, with the description of four new species.</title>
        <authorList>
            <person name="Moretto J.A."/>
            <person name="Berthold D.E."/>
            <person name="Lefler F.W."/>
            <person name="Huang I.-S."/>
            <person name="Laughinghouse H. IV."/>
        </authorList>
    </citation>
    <scope>NUCLEOTIDE SEQUENCE [LARGE SCALE GENOMIC DNA]</scope>
    <source>
        <strain evidence="4 5">BLCC-F46</strain>
    </source>
</reference>
<dbReference type="PROSITE" id="PS01081">
    <property type="entry name" value="HTH_TETR_1"/>
    <property type="match status" value="1"/>
</dbReference>
<sequence length="217" mass="24252">MLVTTSGERMSKRVSKAAPIEEVKDKREQILQGAMQEFLAQGFTATSMDRVAKTAGVSKATVYSHFQDKEELFVTLVERLAKKKFQLIMGSLSLCEEPKILLRQLATALIYQMSSDPEYMVFVRLVIGESARFPNLARTFVNNIAKPGLETLSQYLADHPELNIPDPEATARIFLGALIHFTLSQEVLHGNEIIPMESDRIIDSLTHLMSCCSACKD</sequence>
<dbReference type="EMBL" id="JBHFNQ010000098">
    <property type="protein sequence ID" value="MFB2877682.1"/>
    <property type="molecule type" value="Genomic_DNA"/>
</dbReference>
<dbReference type="InterPro" id="IPR009057">
    <property type="entry name" value="Homeodomain-like_sf"/>
</dbReference>
<accession>A0ABV4X4G9</accession>
<dbReference type="InterPro" id="IPR023772">
    <property type="entry name" value="DNA-bd_HTH_TetR-type_CS"/>
</dbReference>
<dbReference type="Gene3D" id="1.10.357.10">
    <property type="entry name" value="Tetracycline Repressor, domain 2"/>
    <property type="match status" value="1"/>
</dbReference>
<dbReference type="SUPFAM" id="SSF48498">
    <property type="entry name" value="Tetracyclin repressor-like, C-terminal domain"/>
    <property type="match status" value="1"/>
</dbReference>
<feature type="DNA-binding region" description="H-T-H motif" evidence="2">
    <location>
        <begin position="47"/>
        <end position="66"/>
    </location>
</feature>
<gene>
    <name evidence="4" type="ORF">ACE1CC_12585</name>
</gene>
<evidence type="ECO:0000259" key="3">
    <source>
        <dbReference type="PROSITE" id="PS50977"/>
    </source>
</evidence>
<dbReference type="Proteomes" id="UP001576774">
    <property type="component" value="Unassembled WGS sequence"/>
</dbReference>
<name>A0ABV4X4G9_9CYAN</name>
<keyword evidence="1 2" id="KW-0238">DNA-binding</keyword>
<protein>
    <submittedName>
        <fullName evidence="4">TetR/AcrR family transcriptional regulator</fullName>
    </submittedName>
</protein>
<evidence type="ECO:0000313" key="4">
    <source>
        <dbReference type="EMBL" id="MFB2877682.1"/>
    </source>
</evidence>
<proteinExistence type="predicted"/>
<dbReference type="InterPro" id="IPR001647">
    <property type="entry name" value="HTH_TetR"/>
</dbReference>
<evidence type="ECO:0000256" key="1">
    <source>
        <dbReference type="ARBA" id="ARBA00023125"/>
    </source>
</evidence>
<evidence type="ECO:0000256" key="2">
    <source>
        <dbReference type="PROSITE-ProRule" id="PRU00335"/>
    </source>
</evidence>
<keyword evidence="5" id="KW-1185">Reference proteome</keyword>
<dbReference type="InterPro" id="IPR050109">
    <property type="entry name" value="HTH-type_TetR-like_transc_reg"/>
</dbReference>